<evidence type="ECO:0000256" key="4">
    <source>
        <dbReference type="ARBA" id="ARBA00023136"/>
    </source>
</evidence>
<dbReference type="PROSITE" id="PS51012">
    <property type="entry name" value="ABC_TM2"/>
    <property type="match status" value="1"/>
</dbReference>
<keyword evidence="9" id="KW-1185">Reference proteome</keyword>
<keyword evidence="6" id="KW-0813">Transport</keyword>
<organism evidence="8 9">
    <name type="scientific">Arachnia propionica</name>
    <dbReference type="NCBI Taxonomy" id="1750"/>
    <lineage>
        <taxon>Bacteria</taxon>
        <taxon>Bacillati</taxon>
        <taxon>Actinomycetota</taxon>
        <taxon>Actinomycetes</taxon>
        <taxon>Propionibacteriales</taxon>
        <taxon>Propionibacteriaceae</taxon>
        <taxon>Arachnia</taxon>
    </lineage>
</organism>
<dbReference type="InterPro" id="IPR047817">
    <property type="entry name" value="ABC2_TM_bact-type"/>
</dbReference>
<feature type="domain" description="ABC transmembrane type-2" evidence="7">
    <location>
        <begin position="36"/>
        <end position="262"/>
    </location>
</feature>
<feature type="transmembrane region" description="Helical" evidence="6">
    <location>
        <begin position="71"/>
        <end position="92"/>
    </location>
</feature>
<accession>A0A3S4U4Q0</accession>
<dbReference type="GO" id="GO:0140359">
    <property type="term" value="F:ABC-type transporter activity"/>
    <property type="evidence" value="ECO:0007669"/>
    <property type="project" value="InterPro"/>
</dbReference>
<keyword evidence="3 6" id="KW-1133">Transmembrane helix</keyword>
<dbReference type="RefSeq" id="WP_061787759.1">
    <property type="nucleotide sequence ID" value="NZ_LR134406.1"/>
</dbReference>
<dbReference type="InterPro" id="IPR051784">
    <property type="entry name" value="Nod_factor_ABC_transporter"/>
</dbReference>
<keyword evidence="5" id="KW-0046">Antibiotic resistance</keyword>
<evidence type="ECO:0000256" key="1">
    <source>
        <dbReference type="ARBA" id="ARBA00004141"/>
    </source>
</evidence>
<feature type="transmembrane region" description="Helical" evidence="6">
    <location>
        <begin position="151"/>
        <end position="175"/>
    </location>
</feature>
<evidence type="ECO:0000256" key="2">
    <source>
        <dbReference type="ARBA" id="ARBA00022692"/>
    </source>
</evidence>
<feature type="transmembrane region" description="Helical" evidence="6">
    <location>
        <begin position="237"/>
        <end position="259"/>
    </location>
</feature>
<dbReference type="PIRSF" id="PIRSF006648">
    <property type="entry name" value="DrrB"/>
    <property type="match status" value="1"/>
</dbReference>
<reference evidence="8 9" key="1">
    <citation type="submission" date="2018-12" db="EMBL/GenBank/DDBJ databases">
        <authorList>
            <consortium name="Pathogen Informatics"/>
        </authorList>
    </citation>
    <scope>NUCLEOTIDE SEQUENCE [LARGE SCALE GENOMIC DNA]</scope>
    <source>
        <strain evidence="8 9">NCTC12967</strain>
    </source>
</reference>
<evidence type="ECO:0000256" key="3">
    <source>
        <dbReference type="ARBA" id="ARBA00022989"/>
    </source>
</evidence>
<feature type="transmembrane region" description="Helical" evidence="6">
    <location>
        <begin position="36"/>
        <end position="59"/>
    </location>
</feature>
<keyword evidence="4 6" id="KW-0472">Membrane</keyword>
<dbReference type="PANTHER" id="PTHR43229">
    <property type="entry name" value="NODULATION PROTEIN J"/>
    <property type="match status" value="1"/>
</dbReference>
<protein>
    <recommendedName>
        <fullName evidence="6">Transport permease protein</fullName>
    </recommendedName>
</protein>
<dbReference type="InterPro" id="IPR000412">
    <property type="entry name" value="ABC_2_transport"/>
</dbReference>
<feature type="transmembrane region" description="Helical" evidence="6">
    <location>
        <begin position="112"/>
        <end position="139"/>
    </location>
</feature>
<name>A0A3S4U4Q0_9ACTN</name>
<dbReference type="GeneID" id="64406391"/>
<dbReference type="GO" id="GO:0046677">
    <property type="term" value="P:response to antibiotic"/>
    <property type="evidence" value="ECO:0007669"/>
    <property type="project" value="UniProtKB-KW"/>
</dbReference>
<dbReference type="PANTHER" id="PTHR43229:SF2">
    <property type="entry name" value="NODULATION PROTEIN J"/>
    <property type="match status" value="1"/>
</dbReference>
<sequence length="262" mass="29047">MIEPVVALPTREHPPVSRIMWVWFQQELRLLVREPVAVFFSLAFPLVIYVFIGIPYANIEVGGGIRFIDTMVPGLIGTVGSNLLLMGMPIYLSELRTRGVTKRYRTLPLPGWVFAVAVLAAMMVLVVFSYAVVLTLVGIRHGLLAQIANPLFVILNIALLAWLSCLGFMLGALPLSTRTTQALSAVVFFVMFFGSGAATPLEGLPQILRDVLAWNPLKQWFDVLIGMYTNQPVAAEAWWKLVLAIPLALVTAVLGLRFWRKD</sequence>
<evidence type="ECO:0000256" key="6">
    <source>
        <dbReference type="RuleBase" id="RU361157"/>
    </source>
</evidence>
<evidence type="ECO:0000313" key="8">
    <source>
        <dbReference type="EMBL" id="VEH69638.1"/>
    </source>
</evidence>
<keyword evidence="2 6" id="KW-0812">Transmembrane</keyword>
<dbReference type="AlphaFoldDB" id="A0A3S4U4Q0"/>
<evidence type="ECO:0000256" key="5">
    <source>
        <dbReference type="ARBA" id="ARBA00023251"/>
    </source>
</evidence>
<dbReference type="EMBL" id="LR134406">
    <property type="protein sequence ID" value="VEH69638.1"/>
    <property type="molecule type" value="Genomic_DNA"/>
</dbReference>
<dbReference type="Proteomes" id="UP000273044">
    <property type="component" value="Chromosome"/>
</dbReference>
<feature type="transmembrane region" description="Helical" evidence="6">
    <location>
        <begin position="182"/>
        <end position="201"/>
    </location>
</feature>
<dbReference type="Pfam" id="PF01061">
    <property type="entry name" value="ABC2_membrane"/>
    <property type="match status" value="1"/>
</dbReference>
<keyword evidence="6" id="KW-1003">Cell membrane</keyword>
<evidence type="ECO:0000259" key="7">
    <source>
        <dbReference type="PROSITE" id="PS51012"/>
    </source>
</evidence>
<dbReference type="InterPro" id="IPR013525">
    <property type="entry name" value="ABC2_TM"/>
</dbReference>
<comment type="subcellular location">
    <subcellularLocation>
        <location evidence="6">Cell membrane</location>
        <topology evidence="6">Multi-pass membrane protein</topology>
    </subcellularLocation>
    <subcellularLocation>
        <location evidence="1">Membrane</location>
        <topology evidence="1">Multi-pass membrane protein</topology>
    </subcellularLocation>
</comment>
<proteinExistence type="inferred from homology"/>
<gene>
    <name evidence="8" type="ORF">NCTC12967_00911</name>
</gene>
<dbReference type="GO" id="GO:0043190">
    <property type="term" value="C:ATP-binding cassette (ABC) transporter complex"/>
    <property type="evidence" value="ECO:0007669"/>
    <property type="project" value="InterPro"/>
</dbReference>
<comment type="similarity">
    <text evidence="6">Belongs to the ABC-2 integral membrane protein family.</text>
</comment>
<evidence type="ECO:0000313" key="9">
    <source>
        <dbReference type="Proteomes" id="UP000273044"/>
    </source>
</evidence>